<evidence type="ECO:0000256" key="2">
    <source>
        <dbReference type="ARBA" id="ARBA00022737"/>
    </source>
</evidence>
<evidence type="ECO:0000256" key="5">
    <source>
        <dbReference type="PROSITE-ProRule" id="PRU00042"/>
    </source>
</evidence>
<keyword evidence="1" id="KW-0479">Metal-binding</keyword>
<evidence type="ECO:0000256" key="3">
    <source>
        <dbReference type="ARBA" id="ARBA00022771"/>
    </source>
</evidence>
<dbReference type="SMART" id="SM00355">
    <property type="entry name" value="ZnF_C2H2"/>
    <property type="match status" value="6"/>
</dbReference>
<dbReference type="SUPFAM" id="SSF57667">
    <property type="entry name" value="beta-beta-alpha zinc fingers"/>
    <property type="match status" value="3"/>
</dbReference>
<dbReference type="PANTHER" id="PTHR24409:SF295">
    <property type="entry name" value="AZ2-RELATED"/>
    <property type="match status" value="1"/>
</dbReference>
<dbReference type="Pfam" id="PF13912">
    <property type="entry name" value="zf-C2H2_6"/>
    <property type="match status" value="1"/>
</dbReference>
<dbReference type="PROSITE" id="PS00028">
    <property type="entry name" value="ZINC_FINGER_C2H2_1"/>
    <property type="match status" value="4"/>
</dbReference>
<evidence type="ECO:0000313" key="8">
    <source>
        <dbReference type="Proteomes" id="UP000250266"/>
    </source>
</evidence>
<feature type="domain" description="C2H2-type" evidence="6">
    <location>
        <begin position="70"/>
        <end position="99"/>
    </location>
</feature>
<protein>
    <recommendedName>
        <fullName evidence="6">C2H2-type domain-containing protein</fullName>
    </recommendedName>
</protein>
<evidence type="ECO:0000256" key="1">
    <source>
        <dbReference type="ARBA" id="ARBA00022723"/>
    </source>
</evidence>
<dbReference type="EMBL" id="KV744880">
    <property type="protein sequence ID" value="OCK82724.1"/>
    <property type="molecule type" value="Genomic_DNA"/>
</dbReference>
<organism evidence="7 8">
    <name type="scientific">Lepidopterella palustris CBS 459.81</name>
    <dbReference type="NCBI Taxonomy" id="1314670"/>
    <lineage>
        <taxon>Eukaryota</taxon>
        <taxon>Fungi</taxon>
        <taxon>Dikarya</taxon>
        <taxon>Ascomycota</taxon>
        <taxon>Pezizomycotina</taxon>
        <taxon>Dothideomycetes</taxon>
        <taxon>Pleosporomycetidae</taxon>
        <taxon>Mytilinidiales</taxon>
        <taxon>Argynnaceae</taxon>
        <taxon>Lepidopterella</taxon>
    </lineage>
</organism>
<gene>
    <name evidence="7" type="ORF">K432DRAFT_348567</name>
</gene>
<dbReference type="PROSITE" id="PS50157">
    <property type="entry name" value="ZINC_FINGER_C2H2_2"/>
    <property type="match status" value="4"/>
</dbReference>
<keyword evidence="3 5" id="KW-0863">Zinc-finger</keyword>
<dbReference type="Pfam" id="PF12874">
    <property type="entry name" value="zf-met"/>
    <property type="match status" value="1"/>
</dbReference>
<dbReference type="AlphaFoldDB" id="A0A8E2JHG1"/>
<dbReference type="OrthoDB" id="6077919at2759"/>
<dbReference type="GO" id="GO:0000977">
    <property type="term" value="F:RNA polymerase II transcription regulatory region sequence-specific DNA binding"/>
    <property type="evidence" value="ECO:0007669"/>
    <property type="project" value="TreeGrafter"/>
</dbReference>
<dbReference type="InterPro" id="IPR022755">
    <property type="entry name" value="Znf_C2H2_jaz"/>
</dbReference>
<feature type="domain" description="C2H2-type" evidence="6">
    <location>
        <begin position="173"/>
        <end position="197"/>
    </location>
</feature>
<dbReference type="PANTHER" id="PTHR24409">
    <property type="entry name" value="ZINC FINGER PROTEIN 142"/>
    <property type="match status" value="1"/>
</dbReference>
<evidence type="ECO:0000313" key="7">
    <source>
        <dbReference type="EMBL" id="OCK82724.1"/>
    </source>
</evidence>
<keyword evidence="8" id="KW-1185">Reference proteome</keyword>
<accession>A0A8E2JHG1</accession>
<dbReference type="InterPro" id="IPR036236">
    <property type="entry name" value="Znf_C2H2_sf"/>
</dbReference>
<keyword evidence="2" id="KW-0677">Repeat</keyword>
<proteinExistence type="predicted"/>
<evidence type="ECO:0000259" key="6">
    <source>
        <dbReference type="PROSITE" id="PS50157"/>
    </source>
</evidence>
<sequence length="254" mass="28864">MYRPYYDDYECETCTRTFASNRSASQHMNALNHWAPRFDCESCDRDFSSQNAANRHMNAAGHWKPRFPEHYCHDCEREFDSANNLKMHLNSRVHRGTNIVCPFCKAAFTTASGVSHHLESSTCPRARNLNREAIYQTIKGRDPHGLITQKLLTYTDDSTQTIATTAAWNGSGYECYICHRSFSSLRGLNQHVGSPVHKQKIYHCPGRQCGRPLVSLAALFSHLESETCGFIRFEKVQQSVGDFLTGGQRLISFS</sequence>
<dbReference type="InterPro" id="IPR013087">
    <property type="entry name" value="Znf_C2H2_type"/>
</dbReference>
<evidence type="ECO:0000256" key="4">
    <source>
        <dbReference type="ARBA" id="ARBA00022833"/>
    </source>
</evidence>
<dbReference type="GO" id="GO:0000981">
    <property type="term" value="F:DNA-binding transcription factor activity, RNA polymerase II-specific"/>
    <property type="evidence" value="ECO:0007669"/>
    <property type="project" value="TreeGrafter"/>
</dbReference>
<dbReference type="Gene3D" id="3.30.160.60">
    <property type="entry name" value="Classic Zinc Finger"/>
    <property type="match status" value="3"/>
</dbReference>
<feature type="domain" description="C2H2-type" evidence="6">
    <location>
        <begin position="9"/>
        <end position="38"/>
    </location>
</feature>
<name>A0A8E2JHG1_9PEZI</name>
<dbReference type="GO" id="GO:0005634">
    <property type="term" value="C:nucleus"/>
    <property type="evidence" value="ECO:0007669"/>
    <property type="project" value="TreeGrafter"/>
</dbReference>
<feature type="domain" description="C2H2-type" evidence="6">
    <location>
        <begin position="38"/>
        <end position="67"/>
    </location>
</feature>
<dbReference type="Pfam" id="PF12171">
    <property type="entry name" value="zf-C2H2_jaz"/>
    <property type="match status" value="1"/>
</dbReference>
<dbReference type="Proteomes" id="UP000250266">
    <property type="component" value="Unassembled WGS sequence"/>
</dbReference>
<reference evidence="7 8" key="1">
    <citation type="journal article" date="2016" name="Nat. Commun.">
        <title>Ectomycorrhizal ecology is imprinted in the genome of the dominant symbiotic fungus Cenococcum geophilum.</title>
        <authorList>
            <consortium name="DOE Joint Genome Institute"/>
            <person name="Peter M."/>
            <person name="Kohler A."/>
            <person name="Ohm R.A."/>
            <person name="Kuo A."/>
            <person name="Krutzmann J."/>
            <person name="Morin E."/>
            <person name="Arend M."/>
            <person name="Barry K.W."/>
            <person name="Binder M."/>
            <person name="Choi C."/>
            <person name="Clum A."/>
            <person name="Copeland A."/>
            <person name="Grisel N."/>
            <person name="Haridas S."/>
            <person name="Kipfer T."/>
            <person name="LaButti K."/>
            <person name="Lindquist E."/>
            <person name="Lipzen A."/>
            <person name="Maire R."/>
            <person name="Meier B."/>
            <person name="Mihaltcheva S."/>
            <person name="Molinier V."/>
            <person name="Murat C."/>
            <person name="Poggeler S."/>
            <person name="Quandt C.A."/>
            <person name="Sperisen C."/>
            <person name="Tritt A."/>
            <person name="Tisserant E."/>
            <person name="Crous P.W."/>
            <person name="Henrissat B."/>
            <person name="Nehls U."/>
            <person name="Egli S."/>
            <person name="Spatafora J.W."/>
            <person name="Grigoriev I.V."/>
            <person name="Martin F.M."/>
        </authorList>
    </citation>
    <scope>NUCLEOTIDE SEQUENCE [LARGE SCALE GENOMIC DNA]</scope>
    <source>
        <strain evidence="7 8">CBS 459.81</strain>
    </source>
</reference>
<dbReference type="GO" id="GO:0008270">
    <property type="term" value="F:zinc ion binding"/>
    <property type="evidence" value="ECO:0007669"/>
    <property type="project" value="UniProtKB-KW"/>
</dbReference>
<keyword evidence="4" id="KW-0862">Zinc</keyword>